<dbReference type="EMBL" id="JAQQWK010000005">
    <property type="protein sequence ID" value="KAK8041779.1"/>
    <property type="molecule type" value="Genomic_DNA"/>
</dbReference>
<feature type="compositionally biased region" description="Low complexity" evidence="1">
    <location>
        <begin position="74"/>
        <end position="86"/>
    </location>
</feature>
<keyword evidence="3" id="KW-1185">Reference proteome</keyword>
<evidence type="ECO:0000256" key="1">
    <source>
        <dbReference type="SAM" id="MobiDB-lite"/>
    </source>
</evidence>
<sequence>MADLFQLLNVAYDADFVDIRQAYYRRLQYIRRYVKEEERAQETDSAVKAWRVLGSSGTRAKYLEQLRRDSLLGAGQQQQDAQFQRGAARREGSQAPTVSPVASTASASPAKSVSSNLSDPKDEVEAEKNELKERLPAQWFKPVATSALTTIGFLKEDLTEAYETTDRTRRQLVLELRHTPELVQTLGVYFRLITEAFDLVAVKMAELEDYARPATVEAVRDDWDHRSIIMTRLAAARDVSFKFCDNALLLQEVVGEMSGEDGSDKAREDELLRDLRVILDQWLQLINTFHPGHK</sequence>
<protein>
    <submittedName>
        <fullName evidence="2">Uncharacterized protein</fullName>
    </submittedName>
</protein>
<feature type="compositionally biased region" description="Basic and acidic residues" evidence="1">
    <location>
        <begin position="119"/>
        <end position="129"/>
    </location>
</feature>
<name>A0ABR1T7F4_9PEZI</name>
<feature type="region of interest" description="Disordered" evidence="1">
    <location>
        <begin position="74"/>
        <end position="129"/>
    </location>
</feature>
<evidence type="ECO:0000313" key="3">
    <source>
        <dbReference type="Proteomes" id="UP001444661"/>
    </source>
</evidence>
<proteinExistence type="predicted"/>
<feature type="compositionally biased region" description="Low complexity" evidence="1">
    <location>
        <begin position="95"/>
        <end position="115"/>
    </location>
</feature>
<dbReference type="Proteomes" id="UP001444661">
    <property type="component" value="Unassembled WGS sequence"/>
</dbReference>
<evidence type="ECO:0000313" key="2">
    <source>
        <dbReference type="EMBL" id="KAK8041779.1"/>
    </source>
</evidence>
<reference evidence="2 3" key="1">
    <citation type="submission" date="2023-01" db="EMBL/GenBank/DDBJ databases">
        <title>Analysis of 21 Apiospora genomes using comparative genomics revels a genus with tremendous synthesis potential of carbohydrate active enzymes and secondary metabolites.</title>
        <authorList>
            <person name="Sorensen T."/>
        </authorList>
    </citation>
    <scope>NUCLEOTIDE SEQUENCE [LARGE SCALE GENOMIC DNA]</scope>
    <source>
        <strain evidence="2 3">CBS 33761</strain>
    </source>
</reference>
<dbReference type="InterPro" id="IPR036869">
    <property type="entry name" value="J_dom_sf"/>
</dbReference>
<accession>A0ABR1T7F4</accession>
<organism evidence="2 3">
    <name type="scientific">Apiospora rasikravindrae</name>
    <dbReference type="NCBI Taxonomy" id="990691"/>
    <lineage>
        <taxon>Eukaryota</taxon>
        <taxon>Fungi</taxon>
        <taxon>Dikarya</taxon>
        <taxon>Ascomycota</taxon>
        <taxon>Pezizomycotina</taxon>
        <taxon>Sordariomycetes</taxon>
        <taxon>Xylariomycetidae</taxon>
        <taxon>Amphisphaeriales</taxon>
        <taxon>Apiosporaceae</taxon>
        <taxon>Apiospora</taxon>
    </lineage>
</organism>
<gene>
    <name evidence="2" type="ORF">PG993_006302</name>
</gene>
<dbReference type="SUPFAM" id="SSF46565">
    <property type="entry name" value="Chaperone J-domain"/>
    <property type="match status" value="1"/>
</dbReference>
<comment type="caution">
    <text evidence="2">The sequence shown here is derived from an EMBL/GenBank/DDBJ whole genome shotgun (WGS) entry which is preliminary data.</text>
</comment>